<evidence type="ECO:0000256" key="4">
    <source>
        <dbReference type="PROSITE-ProRule" id="PRU00335"/>
    </source>
</evidence>
<sequence>MNTRIEPQQRRSRDKRDRVLAAAAALLQEVPFDEIGTRLIAERAEVSVGSLYRFFPDKEAIFLALSESWLDKVIALMDGLVAAPPATLGAFVDSVVDTFAAFFRDEPGYRQVSLGSQTLLVAPGASARNDADLAERLRRTVTGHYGRPDDAELTPRLLLAIHVTECLLNRAFRTDPAGDPFVLSELKGLLRAYLGA</sequence>
<dbReference type="InterPro" id="IPR050109">
    <property type="entry name" value="HTH-type_TetR-like_transc_reg"/>
</dbReference>
<evidence type="ECO:0000313" key="6">
    <source>
        <dbReference type="EMBL" id="GAA2364349.1"/>
    </source>
</evidence>
<dbReference type="PANTHER" id="PTHR30055:SF234">
    <property type="entry name" value="HTH-TYPE TRANSCRIPTIONAL REGULATOR BETI"/>
    <property type="match status" value="1"/>
</dbReference>
<evidence type="ECO:0000256" key="1">
    <source>
        <dbReference type="ARBA" id="ARBA00023015"/>
    </source>
</evidence>
<dbReference type="InterPro" id="IPR001647">
    <property type="entry name" value="HTH_TetR"/>
</dbReference>
<reference evidence="6 7" key="1">
    <citation type="journal article" date="2019" name="Int. J. Syst. Evol. Microbiol.">
        <title>The Global Catalogue of Microorganisms (GCM) 10K type strain sequencing project: providing services to taxonomists for standard genome sequencing and annotation.</title>
        <authorList>
            <consortium name="The Broad Institute Genomics Platform"/>
            <consortium name="The Broad Institute Genome Sequencing Center for Infectious Disease"/>
            <person name="Wu L."/>
            <person name="Ma J."/>
        </authorList>
    </citation>
    <scope>NUCLEOTIDE SEQUENCE [LARGE SCALE GENOMIC DNA]</scope>
    <source>
        <strain evidence="6 7">JCM 3272</strain>
    </source>
</reference>
<keyword evidence="7" id="KW-1185">Reference proteome</keyword>
<name>A0ABN3GYB9_9ACTN</name>
<comment type="caution">
    <text evidence="6">The sequence shown here is derived from an EMBL/GenBank/DDBJ whole genome shotgun (WGS) entry which is preliminary data.</text>
</comment>
<evidence type="ECO:0000259" key="5">
    <source>
        <dbReference type="PROSITE" id="PS50977"/>
    </source>
</evidence>
<dbReference type="SUPFAM" id="SSF46689">
    <property type="entry name" value="Homeodomain-like"/>
    <property type="match status" value="1"/>
</dbReference>
<gene>
    <name evidence="6" type="ORF">GCM10010170_062120</name>
</gene>
<dbReference type="Proteomes" id="UP001501444">
    <property type="component" value="Unassembled WGS sequence"/>
</dbReference>
<dbReference type="Pfam" id="PF00440">
    <property type="entry name" value="TetR_N"/>
    <property type="match status" value="1"/>
</dbReference>
<evidence type="ECO:0000313" key="7">
    <source>
        <dbReference type="Proteomes" id="UP001501444"/>
    </source>
</evidence>
<dbReference type="RefSeq" id="WP_344616099.1">
    <property type="nucleotide sequence ID" value="NZ_BAAARV010000059.1"/>
</dbReference>
<organism evidence="6 7">
    <name type="scientific">Dactylosporangium salmoneum</name>
    <dbReference type="NCBI Taxonomy" id="53361"/>
    <lineage>
        <taxon>Bacteria</taxon>
        <taxon>Bacillati</taxon>
        <taxon>Actinomycetota</taxon>
        <taxon>Actinomycetes</taxon>
        <taxon>Micromonosporales</taxon>
        <taxon>Micromonosporaceae</taxon>
        <taxon>Dactylosporangium</taxon>
    </lineage>
</organism>
<dbReference type="PRINTS" id="PR00455">
    <property type="entry name" value="HTHTETR"/>
</dbReference>
<dbReference type="PANTHER" id="PTHR30055">
    <property type="entry name" value="HTH-TYPE TRANSCRIPTIONAL REGULATOR RUTR"/>
    <property type="match status" value="1"/>
</dbReference>
<dbReference type="Gene3D" id="1.10.357.10">
    <property type="entry name" value="Tetracycline Repressor, domain 2"/>
    <property type="match status" value="1"/>
</dbReference>
<dbReference type="InterPro" id="IPR041674">
    <property type="entry name" value="TetR_C_22"/>
</dbReference>
<dbReference type="Pfam" id="PF17928">
    <property type="entry name" value="TetR_C_22"/>
    <property type="match status" value="1"/>
</dbReference>
<proteinExistence type="predicted"/>
<evidence type="ECO:0000256" key="2">
    <source>
        <dbReference type="ARBA" id="ARBA00023125"/>
    </source>
</evidence>
<evidence type="ECO:0000256" key="3">
    <source>
        <dbReference type="ARBA" id="ARBA00023163"/>
    </source>
</evidence>
<keyword evidence="1" id="KW-0805">Transcription regulation</keyword>
<accession>A0ABN3GYB9</accession>
<dbReference type="PROSITE" id="PS50977">
    <property type="entry name" value="HTH_TETR_2"/>
    <property type="match status" value="1"/>
</dbReference>
<keyword evidence="2 4" id="KW-0238">DNA-binding</keyword>
<dbReference type="EMBL" id="BAAARV010000059">
    <property type="protein sequence ID" value="GAA2364349.1"/>
    <property type="molecule type" value="Genomic_DNA"/>
</dbReference>
<protein>
    <submittedName>
        <fullName evidence="6">TetR family transcriptional regulator</fullName>
    </submittedName>
</protein>
<feature type="DNA-binding region" description="H-T-H motif" evidence="4">
    <location>
        <begin position="36"/>
        <end position="55"/>
    </location>
</feature>
<dbReference type="InterPro" id="IPR009057">
    <property type="entry name" value="Homeodomain-like_sf"/>
</dbReference>
<feature type="domain" description="HTH tetR-type" evidence="5">
    <location>
        <begin position="13"/>
        <end position="73"/>
    </location>
</feature>
<keyword evidence="3" id="KW-0804">Transcription</keyword>